<feature type="signal peptide" evidence="2">
    <location>
        <begin position="1"/>
        <end position="21"/>
    </location>
</feature>
<organism evidence="3 4">
    <name type="scientific">Pseudophaeobacter arcticus</name>
    <dbReference type="NCBI Taxonomy" id="385492"/>
    <lineage>
        <taxon>Bacteria</taxon>
        <taxon>Pseudomonadati</taxon>
        <taxon>Pseudomonadota</taxon>
        <taxon>Alphaproteobacteria</taxon>
        <taxon>Rhodobacterales</taxon>
        <taxon>Paracoccaceae</taxon>
        <taxon>Pseudophaeobacter</taxon>
    </lineage>
</organism>
<name>A0ABQ0AGD7_9RHOB</name>
<keyword evidence="2" id="KW-0732">Signal</keyword>
<comment type="caution">
    <text evidence="3">The sequence shown here is derived from an EMBL/GenBank/DDBJ whole genome shotgun (WGS) entry which is preliminary data.</text>
</comment>
<dbReference type="Proteomes" id="UP001441944">
    <property type="component" value="Unassembled WGS sequence"/>
</dbReference>
<gene>
    <name evidence="3" type="ORF">NBRC116598_03180</name>
</gene>
<proteinExistence type="predicted"/>
<feature type="chain" id="PRO_5045117825" evidence="2">
    <location>
        <begin position="22"/>
        <end position="851"/>
    </location>
</feature>
<evidence type="ECO:0000256" key="1">
    <source>
        <dbReference type="SAM" id="MobiDB-lite"/>
    </source>
</evidence>
<dbReference type="RefSeq" id="WP_353396524.1">
    <property type="nucleotide sequence ID" value="NZ_BAABWU010000001.1"/>
</dbReference>
<reference evidence="3 4" key="1">
    <citation type="submission" date="2024-04" db="EMBL/GenBank/DDBJ databases">
        <title>Draft genome sequence of Pseudophaeobacter arcticus NBRC 116598.</title>
        <authorList>
            <person name="Miyakawa T."/>
            <person name="Kusuya Y."/>
            <person name="Miura T."/>
        </authorList>
    </citation>
    <scope>NUCLEOTIDE SEQUENCE [LARGE SCALE GENOMIC DNA]</scope>
    <source>
        <strain evidence="3 4">SU-CL00105</strain>
    </source>
</reference>
<evidence type="ECO:0000313" key="4">
    <source>
        <dbReference type="Proteomes" id="UP001441944"/>
    </source>
</evidence>
<evidence type="ECO:0000313" key="3">
    <source>
        <dbReference type="EMBL" id="GAA6194874.1"/>
    </source>
</evidence>
<evidence type="ECO:0000256" key="2">
    <source>
        <dbReference type="SAM" id="SignalP"/>
    </source>
</evidence>
<accession>A0ABQ0AGD7</accession>
<dbReference type="EMBL" id="BAABWU010000001">
    <property type="protein sequence ID" value="GAA6194874.1"/>
    <property type="molecule type" value="Genomic_DNA"/>
</dbReference>
<feature type="region of interest" description="Disordered" evidence="1">
    <location>
        <begin position="184"/>
        <end position="205"/>
    </location>
</feature>
<protein>
    <submittedName>
        <fullName evidence="3">Uncharacterized protein</fullName>
    </submittedName>
</protein>
<keyword evidence="4" id="KW-1185">Reference proteome</keyword>
<sequence>MIWRAFAIAATALAAGSSAQAETIIARSGEHDGFSRLVMRLPDGVQWTLNQSGRTASLKINSSTAVFDTSRVWNLIPRDRLQGLTQSGPGQPLRMELGCDCEIQSYLQRDGYLVVDITDGSGAPVASNPVQSNFGALTLGSPVESVAPEPSRVPSAVAGYRFNLSQGAIADARMALNLKSAISADRGGQVSRQQPEPEPEPVKTTKEMIAESARLAEPEPVGSRGAAVLAAGLDAELGLNQTPATPEPVAEDEAAAQETAEVLDELPEMNLLLNMDETARAAAVNASEQRLLQQIGRAANQGLLDVARSGDADGSRPLELLGRADRPLNPLDNISVTSAIDRETGLIARATTDSNIDDHCLPDRRIAIHTWGNDSPFADQLGPLRGALVREFDDVNPAGVRALAKLYLYFGFGAEARSMLSMLPEERIDAEQQATLMAMADLMDGKGIGINHPFSGQQGCNGQTALWSVLADGNIRKTANTDAIQQAFAKLPVHLRVNFGPRLSSMFAESGDLHIAESILRSVSRTGAEFVPEINLAEAAIAELEGDTEVVAEKLTEEVAERTESAPTALIDLIELSYNERKALSPDVPELIASYELESRDTPLGGPLRKAGVVSLALTGEFAQAFDKLKQVTRRDGPAARADVLDPLMTLLTERADDVTFLQYGLVFAGQSTAAEAGPVAELMARRLLDLGFAEQAQSLLQKLALEPENKDRRLMMAETALALGKPHNALVELMGLEGSEANRMRAAALWRNGEFARSGEYMLGEDSNAAARGFWHSEDMEAIETMAPAEDAPFGQVATVTSQISETSQDPEGLSPLAHARALVESSIGTRDNILDLLNRVDSANAPPVE</sequence>